<sequence length="65" mass="7317">MAMLTRLKLIAMRDQIDSLLDEAARRELSLHETLGFLCEHKIARKDERHIQMGLSVAGGSIPDVD</sequence>
<comment type="caution">
    <text evidence="1">The sequence shown here is derived from an EMBL/GenBank/DDBJ whole genome shotgun (WGS) entry which is preliminary data.</text>
</comment>
<proteinExistence type="predicted"/>
<evidence type="ECO:0000313" key="1">
    <source>
        <dbReference type="EMBL" id="NMH16220.1"/>
    </source>
</evidence>
<keyword evidence="2" id="KW-1185">Reference proteome</keyword>
<protein>
    <recommendedName>
        <fullName evidence="3">CopG family transcriptional regulator</fullName>
    </recommendedName>
</protein>
<gene>
    <name evidence="1" type="ORF">GV368_03685</name>
</gene>
<reference evidence="1 2" key="1">
    <citation type="journal article" date="2020" name="Curr. Microbiol.">
        <title>Tepidiphilus baoligensis sp. nov., a Novel Bacterium of the Family Hydrogenophilaceae Isolated from an Oil Reservoir.</title>
        <authorList>
            <person name="Zhang X."/>
            <person name="Wang G."/>
            <person name="Ma X."/>
            <person name="Yu J."/>
            <person name="You J."/>
            <person name="Xue Y."/>
            <person name="Ma Y."/>
        </authorList>
    </citation>
    <scope>NUCLEOTIDE SEQUENCE [LARGE SCALE GENOMIC DNA]</scope>
    <source>
        <strain evidence="1 2">B18-69</strain>
    </source>
</reference>
<evidence type="ECO:0008006" key="3">
    <source>
        <dbReference type="Google" id="ProtNLM"/>
    </source>
</evidence>
<evidence type="ECO:0000313" key="2">
    <source>
        <dbReference type="Proteomes" id="UP000669605"/>
    </source>
</evidence>
<organism evidence="1 2">
    <name type="scientific">Tepidiphilus baoligensis</name>
    <dbReference type="NCBI Taxonomy" id="2698687"/>
    <lineage>
        <taxon>Bacteria</taxon>
        <taxon>Pseudomonadati</taxon>
        <taxon>Pseudomonadota</taxon>
        <taxon>Hydrogenophilia</taxon>
        <taxon>Hydrogenophilales</taxon>
        <taxon>Hydrogenophilaceae</taxon>
        <taxon>Tepidiphilus</taxon>
    </lineage>
</organism>
<accession>A0ABX1QJT8</accession>
<dbReference type="Proteomes" id="UP000669605">
    <property type="component" value="Unassembled WGS sequence"/>
</dbReference>
<name>A0ABX1QJT8_9PROT</name>
<dbReference type="EMBL" id="JAAAUB010000003">
    <property type="protein sequence ID" value="NMH16220.1"/>
    <property type="molecule type" value="Genomic_DNA"/>
</dbReference>
<dbReference type="RefSeq" id="WP_385916196.1">
    <property type="nucleotide sequence ID" value="NZ_JBHSGH010000013.1"/>
</dbReference>